<dbReference type="PANTHER" id="PTHR43811">
    <property type="entry name" value="FKBP-TYPE PEPTIDYL-PROLYL CIS-TRANS ISOMERASE FKPA"/>
    <property type="match status" value="1"/>
</dbReference>
<evidence type="ECO:0000256" key="6">
    <source>
        <dbReference type="RuleBase" id="RU003915"/>
    </source>
</evidence>
<dbReference type="PROSITE" id="PS51257">
    <property type="entry name" value="PROKAR_LIPOPROTEIN"/>
    <property type="match status" value="1"/>
</dbReference>
<dbReference type="InterPro" id="IPR046357">
    <property type="entry name" value="PPIase_dom_sf"/>
</dbReference>
<evidence type="ECO:0000256" key="4">
    <source>
        <dbReference type="ARBA" id="ARBA00023235"/>
    </source>
</evidence>
<dbReference type="GO" id="GO:0006457">
    <property type="term" value="P:protein folding"/>
    <property type="evidence" value="ECO:0007669"/>
    <property type="project" value="InterPro"/>
</dbReference>
<evidence type="ECO:0000256" key="2">
    <source>
        <dbReference type="ARBA" id="ARBA00006577"/>
    </source>
</evidence>
<feature type="domain" description="PPIase FKBP-type" evidence="7">
    <location>
        <begin position="147"/>
        <end position="234"/>
    </location>
</feature>
<dbReference type="SUPFAM" id="SSF54534">
    <property type="entry name" value="FKBP-like"/>
    <property type="match status" value="1"/>
</dbReference>
<dbReference type="EC" id="5.2.1.8" evidence="6"/>
<reference evidence="8 9" key="1">
    <citation type="submission" date="2018-04" db="EMBL/GenBank/DDBJ databases">
        <title>Pseudomonas sp. nov., isolated from mangrove soil.</title>
        <authorList>
            <person name="Chen C."/>
        </authorList>
    </citation>
    <scope>NUCLEOTIDE SEQUENCE [LARGE SCALE GENOMIC DNA]</scope>
    <source>
        <strain evidence="8 9">TC-11</strain>
    </source>
</reference>
<keyword evidence="4 5" id="KW-0413">Isomerase</keyword>
<protein>
    <recommendedName>
        <fullName evidence="6">Peptidyl-prolyl cis-trans isomerase</fullName>
        <ecNumber evidence="6">5.2.1.8</ecNumber>
    </recommendedName>
</protein>
<dbReference type="FunFam" id="3.10.50.40:FF:000006">
    <property type="entry name" value="Peptidyl-prolyl cis-trans isomerase"/>
    <property type="match status" value="1"/>
</dbReference>
<dbReference type="GO" id="GO:0003755">
    <property type="term" value="F:peptidyl-prolyl cis-trans isomerase activity"/>
    <property type="evidence" value="ECO:0007669"/>
    <property type="project" value="UniProtKB-UniRule"/>
</dbReference>
<dbReference type="RefSeq" id="WP_108105174.1">
    <property type="nucleotide sequence ID" value="NZ_QASN01000006.1"/>
</dbReference>
<dbReference type="PROSITE" id="PS50059">
    <property type="entry name" value="FKBP_PPIASE"/>
    <property type="match status" value="1"/>
</dbReference>
<proteinExistence type="inferred from homology"/>
<sequence>MKKHPLAIAVAVVGLALVGCDSKTEQPKAAMELTTIEQKVSYGLGLQWGDRLSQDKSVQLDADAIALGVKDAMARNESRLSDEDMQDAFDKLRKASEEKLAELDKQAQEAGKKYLEENGKREGVVTTESGLQYEVLEKAEGEQPKPDDVVKVNYKGMLTDGTVFDESAKHGGPIDLPLNGGVIAGWLEGLQLMHVGEKAKLYVPSELAYGEQSPSPVIPANSVLVFELELLAINQPQTLSDEVPEIEVPAEQ</sequence>
<organism evidence="8 9">
    <name type="scientific">Pseudomonas mangrovi</name>
    <dbReference type="NCBI Taxonomy" id="2161748"/>
    <lineage>
        <taxon>Bacteria</taxon>
        <taxon>Pseudomonadati</taxon>
        <taxon>Pseudomonadota</taxon>
        <taxon>Gammaproteobacteria</taxon>
        <taxon>Pseudomonadales</taxon>
        <taxon>Pseudomonadaceae</taxon>
        <taxon>Pseudomonas</taxon>
    </lineage>
</organism>
<dbReference type="EMBL" id="QASN01000006">
    <property type="protein sequence ID" value="PTU75693.1"/>
    <property type="molecule type" value="Genomic_DNA"/>
</dbReference>
<dbReference type="Pfam" id="PF00254">
    <property type="entry name" value="FKBP_C"/>
    <property type="match status" value="1"/>
</dbReference>
<evidence type="ECO:0000256" key="5">
    <source>
        <dbReference type="PROSITE-ProRule" id="PRU00277"/>
    </source>
</evidence>
<dbReference type="Gene3D" id="3.10.50.40">
    <property type="match status" value="1"/>
</dbReference>
<accession>A0A2T5PD91</accession>
<dbReference type="Proteomes" id="UP000244064">
    <property type="component" value="Unassembled WGS sequence"/>
</dbReference>
<dbReference type="AlphaFoldDB" id="A0A2T5PD91"/>
<evidence type="ECO:0000313" key="9">
    <source>
        <dbReference type="Proteomes" id="UP000244064"/>
    </source>
</evidence>
<keyword evidence="9" id="KW-1185">Reference proteome</keyword>
<dbReference type="Gene3D" id="1.10.287.460">
    <property type="entry name" value="Peptidyl-prolyl cis-trans isomerase, FKBP-type, N-terminal domain"/>
    <property type="match status" value="1"/>
</dbReference>
<keyword evidence="3 5" id="KW-0697">Rotamase</keyword>
<comment type="similarity">
    <text evidence="2 6">Belongs to the FKBP-type PPIase family.</text>
</comment>
<dbReference type="OrthoDB" id="9814548at2"/>
<comment type="caution">
    <text evidence="8">The sequence shown here is derived from an EMBL/GenBank/DDBJ whole genome shotgun (WGS) entry which is preliminary data.</text>
</comment>
<comment type="catalytic activity">
    <reaction evidence="1 5 6">
        <text>[protein]-peptidylproline (omega=180) = [protein]-peptidylproline (omega=0)</text>
        <dbReference type="Rhea" id="RHEA:16237"/>
        <dbReference type="Rhea" id="RHEA-COMP:10747"/>
        <dbReference type="Rhea" id="RHEA-COMP:10748"/>
        <dbReference type="ChEBI" id="CHEBI:83833"/>
        <dbReference type="ChEBI" id="CHEBI:83834"/>
        <dbReference type="EC" id="5.2.1.8"/>
    </reaction>
</comment>
<evidence type="ECO:0000313" key="8">
    <source>
        <dbReference type="EMBL" id="PTU75693.1"/>
    </source>
</evidence>
<evidence type="ECO:0000256" key="3">
    <source>
        <dbReference type="ARBA" id="ARBA00023110"/>
    </source>
</evidence>
<dbReference type="InterPro" id="IPR036944">
    <property type="entry name" value="PPIase_FKBP_N_sf"/>
</dbReference>
<dbReference type="InterPro" id="IPR001179">
    <property type="entry name" value="PPIase_FKBP_dom"/>
</dbReference>
<evidence type="ECO:0000256" key="1">
    <source>
        <dbReference type="ARBA" id="ARBA00000971"/>
    </source>
</evidence>
<name>A0A2T5PD91_9PSED</name>
<evidence type="ECO:0000259" key="7">
    <source>
        <dbReference type="PROSITE" id="PS50059"/>
    </source>
</evidence>
<dbReference type="InterPro" id="IPR000774">
    <property type="entry name" value="PPIase_FKBP_N"/>
</dbReference>
<dbReference type="PANTHER" id="PTHR43811:SF23">
    <property type="entry name" value="FKBP-TYPE 22 KDA PEPTIDYL-PROLYL CIS-TRANS ISOMERASE"/>
    <property type="match status" value="1"/>
</dbReference>
<dbReference type="Pfam" id="PF01346">
    <property type="entry name" value="FKBP_N"/>
    <property type="match status" value="1"/>
</dbReference>
<gene>
    <name evidence="8" type="ORF">DBO85_03195</name>
</gene>